<dbReference type="RefSeq" id="XP_013093722.2">
    <property type="nucleotide sequence ID" value="XM_013238268.2"/>
</dbReference>
<evidence type="ECO:0000313" key="2">
    <source>
        <dbReference type="Proteomes" id="UP000076420"/>
    </source>
</evidence>
<organism evidence="1 2">
    <name type="scientific">Biomphalaria glabrata</name>
    <name type="common">Bloodfluke planorb</name>
    <name type="synonym">Freshwater snail</name>
    <dbReference type="NCBI Taxonomy" id="6526"/>
    <lineage>
        <taxon>Eukaryota</taxon>
        <taxon>Metazoa</taxon>
        <taxon>Spiralia</taxon>
        <taxon>Lophotrochozoa</taxon>
        <taxon>Mollusca</taxon>
        <taxon>Gastropoda</taxon>
        <taxon>Heterobranchia</taxon>
        <taxon>Euthyneura</taxon>
        <taxon>Panpulmonata</taxon>
        <taxon>Hygrophila</taxon>
        <taxon>Lymnaeoidea</taxon>
        <taxon>Planorbidae</taxon>
        <taxon>Biomphalaria</taxon>
    </lineage>
</organism>
<name>A0A2C9KSV3_BIOGL</name>
<dbReference type="Proteomes" id="UP000076420">
    <property type="component" value="Unassembled WGS sequence"/>
</dbReference>
<sequence>MFYCSQHSRTSTKVRQSTVDLNTTTDSRNLTINRIKATSGQMKDKTVNRFLHVDYQVQNVIVNPSVNICSLQTTNLILERLELENLHDFTVGYTKNCVVDGDIFDQCSFKHSRRKK</sequence>
<dbReference type="OrthoDB" id="10250315at2759"/>
<dbReference type="EnsemblMetazoa" id="BGLB023141-RA">
    <property type="protein sequence ID" value="BGLB023141-PA"/>
    <property type="gene ID" value="BGLB023141"/>
</dbReference>
<accession>A0A2C9KSV3</accession>
<dbReference type="VEuPathDB" id="VectorBase:BGLAX_052545"/>
<dbReference type="AlphaFoldDB" id="A0A2C9KSV3"/>
<evidence type="ECO:0000313" key="1">
    <source>
        <dbReference type="EnsemblMetazoa" id="BGLB023141-PA"/>
    </source>
</evidence>
<protein>
    <submittedName>
        <fullName evidence="1">Uncharacterized protein</fullName>
    </submittedName>
</protein>
<reference evidence="1" key="1">
    <citation type="submission" date="2020-05" db="UniProtKB">
        <authorList>
            <consortium name="EnsemblMetazoa"/>
        </authorList>
    </citation>
    <scope>IDENTIFICATION</scope>
    <source>
        <strain evidence="1">BB02</strain>
    </source>
</reference>
<dbReference type="KEGG" id="bgt:106077534"/>
<proteinExistence type="predicted"/>
<gene>
    <name evidence="1" type="primary">106077534</name>
</gene>
<dbReference type="VEuPathDB" id="VectorBase:BGLB023141"/>